<feature type="compositionally biased region" description="Basic and acidic residues" evidence="1">
    <location>
        <begin position="218"/>
        <end position="227"/>
    </location>
</feature>
<dbReference type="InterPro" id="IPR001623">
    <property type="entry name" value="DnaJ_domain"/>
</dbReference>
<dbReference type="PROSITE" id="PS50076">
    <property type="entry name" value="DNAJ_2"/>
    <property type="match status" value="1"/>
</dbReference>
<dbReference type="CDD" id="cd06257">
    <property type="entry name" value="DnaJ"/>
    <property type="match status" value="1"/>
</dbReference>
<dbReference type="EMBL" id="BAABUK010000013">
    <property type="protein sequence ID" value="GAA5812410.1"/>
    <property type="molecule type" value="Genomic_DNA"/>
</dbReference>
<feature type="domain" description="J" evidence="2">
    <location>
        <begin position="2"/>
        <end position="66"/>
    </location>
</feature>
<feature type="compositionally biased region" description="Polar residues" evidence="1">
    <location>
        <begin position="228"/>
        <end position="237"/>
    </location>
</feature>
<dbReference type="SUPFAM" id="SSF46565">
    <property type="entry name" value="Chaperone J-domain"/>
    <property type="match status" value="1"/>
</dbReference>
<name>A0ABP9YZX1_9FUNG</name>
<dbReference type="Gene3D" id="1.10.287.110">
    <property type="entry name" value="DnaJ domain"/>
    <property type="match status" value="1"/>
</dbReference>
<dbReference type="Pfam" id="PF00226">
    <property type="entry name" value="DnaJ"/>
    <property type="match status" value="1"/>
</dbReference>
<dbReference type="InterPro" id="IPR018253">
    <property type="entry name" value="DnaJ_domain_CS"/>
</dbReference>
<evidence type="ECO:0000313" key="3">
    <source>
        <dbReference type="EMBL" id="GAA5812410.1"/>
    </source>
</evidence>
<dbReference type="PANTHER" id="PTHR45168:SF3">
    <property type="entry name" value="DNAJ HEAT SHOCK PROTEIN FAMILY (HSP40) MEMBER B2"/>
    <property type="match status" value="1"/>
</dbReference>
<gene>
    <name evidence="3" type="ORF">MFLAVUS_005864</name>
</gene>
<keyword evidence="4" id="KW-1185">Reference proteome</keyword>
<proteinExistence type="predicted"/>
<evidence type="ECO:0000256" key="1">
    <source>
        <dbReference type="SAM" id="MobiDB-lite"/>
    </source>
</evidence>
<dbReference type="SMART" id="SM00271">
    <property type="entry name" value="DnaJ"/>
    <property type="match status" value="1"/>
</dbReference>
<reference evidence="3 4" key="1">
    <citation type="submission" date="2024-04" db="EMBL/GenBank/DDBJ databases">
        <title>genome sequences of Mucor flavus KT1a and Helicostylum pulchrum KT1b strains isolated from the surface of a dry-aged beef.</title>
        <authorList>
            <person name="Toyotome T."/>
            <person name="Hosono M."/>
            <person name="Torimaru M."/>
            <person name="Fukuda K."/>
            <person name="Mikami N."/>
        </authorList>
    </citation>
    <scope>NUCLEOTIDE SEQUENCE [LARGE SCALE GENOMIC DNA]</scope>
    <source>
        <strain evidence="3 4">KT1a</strain>
    </source>
</reference>
<feature type="region of interest" description="Disordered" evidence="1">
    <location>
        <begin position="204"/>
        <end position="261"/>
    </location>
</feature>
<dbReference type="InterPro" id="IPR036869">
    <property type="entry name" value="J_dom_sf"/>
</dbReference>
<dbReference type="PROSITE" id="PS00636">
    <property type="entry name" value="DNAJ_1"/>
    <property type="match status" value="1"/>
</dbReference>
<dbReference type="PRINTS" id="PR00625">
    <property type="entry name" value="JDOMAIN"/>
</dbReference>
<dbReference type="PANTHER" id="PTHR45168">
    <property type="entry name" value="DNAJ HOMOLOG SUBFAMILY B MEMBER 2"/>
    <property type="match status" value="1"/>
</dbReference>
<organism evidence="3 4">
    <name type="scientific">Mucor flavus</name>
    <dbReference type="NCBI Taxonomy" id="439312"/>
    <lineage>
        <taxon>Eukaryota</taxon>
        <taxon>Fungi</taxon>
        <taxon>Fungi incertae sedis</taxon>
        <taxon>Mucoromycota</taxon>
        <taxon>Mucoromycotina</taxon>
        <taxon>Mucoromycetes</taxon>
        <taxon>Mucorales</taxon>
        <taxon>Mucorineae</taxon>
        <taxon>Mucoraceae</taxon>
        <taxon>Mucor</taxon>
    </lineage>
</organism>
<evidence type="ECO:0000313" key="4">
    <source>
        <dbReference type="Proteomes" id="UP001473302"/>
    </source>
</evidence>
<sequence length="261" mass="30169">MDYYKVLELSPDASDADIKKAYKKLALKYHPDKNHEPGAAEKFKNISEAYQILSDPERRRLYDNQEPEISQDPEYEFAYNSRQEPSRARYTNFHQDPIFATFTFRTPDELFNQFFGGQDPFNMLFNDPIIGNRYSRDPFANPFDRPSSKIFPTYDGLSGAANSVSTTTTIINGKKRTITKIKDQNGTRIIEDYGDGRQRVTVNGEEEIQPVQQQQTLDYRHERDRIPKQQNPYQMPETNGPYISNGFDGDYGNGRSSEKTV</sequence>
<dbReference type="Proteomes" id="UP001473302">
    <property type="component" value="Unassembled WGS sequence"/>
</dbReference>
<evidence type="ECO:0000259" key="2">
    <source>
        <dbReference type="PROSITE" id="PS50076"/>
    </source>
</evidence>
<comment type="caution">
    <text evidence="3">The sequence shown here is derived from an EMBL/GenBank/DDBJ whole genome shotgun (WGS) entry which is preliminary data.</text>
</comment>
<protein>
    <recommendedName>
        <fullName evidence="2">J domain-containing protein</fullName>
    </recommendedName>
</protein>
<dbReference type="InterPro" id="IPR043183">
    <property type="entry name" value="DNJB2/6-like"/>
</dbReference>
<accession>A0ABP9YZX1</accession>